<protein>
    <submittedName>
        <fullName evidence="4">Uncharacterized protein</fullName>
    </submittedName>
</protein>
<accession>A0AB34GXE6</accession>
<dbReference type="SUPFAM" id="SSF57997">
    <property type="entry name" value="Tropomyosin"/>
    <property type="match status" value="1"/>
</dbReference>
<name>A0AB34GXE6_ESCRO</name>
<gene>
    <name evidence="4" type="ORF">J1605_008469</name>
</gene>
<feature type="region of interest" description="Disordered" evidence="3">
    <location>
        <begin position="143"/>
        <end position="163"/>
    </location>
</feature>
<comment type="caution">
    <text evidence="4">The sequence shown here is derived from an EMBL/GenBank/DDBJ whole genome shotgun (WGS) entry which is preliminary data.</text>
</comment>
<dbReference type="Proteomes" id="UP001159641">
    <property type="component" value="Unassembled WGS sequence"/>
</dbReference>
<keyword evidence="1 2" id="KW-0175">Coiled coil</keyword>
<evidence type="ECO:0000256" key="1">
    <source>
        <dbReference type="ARBA" id="ARBA00023054"/>
    </source>
</evidence>
<evidence type="ECO:0000256" key="3">
    <source>
        <dbReference type="SAM" id="MobiDB-lite"/>
    </source>
</evidence>
<sequence>MGKQTSRQAALILLGRRCARSPTRDLCHQVKNRNGRAAHPGEPIRPSPPPSPLTRSSSQSPSRSPSCAYAPHCPAMEAIKKKMQMLKLDKENAIDRAEQAESDKKAAEEKCKQVTDVPLLGCAGQPSTLSELARFWGRRWGSGKSWYSEVGGETGGDDLAEKE</sequence>
<reference evidence="4 5" key="1">
    <citation type="submission" date="2022-11" db="EMBL/GenBank/DDBJ databases">
        <title>Whole genome sequence of Eschrichtius robustus ER-17-0199.</title>
        <authorList>
            <person name="Bruniche-Olsen A."/>
            <person name="Black A.N."/>
            <person name="Fields C.J."/>
            <person name="Walden K."/>
            <person name="Dewoody J.A."/>
        </authorList>
    </citation>
    <scope>NUCLEOTIDE SEQUENCE [LARGE SCALE GENOMIC DNA]</scope>
    <source>
        <strain evidence="4">ER-17-0199</strain>
        <tissue evidence="4">Blubber</tissue>
    </source>
</reference>
<organism evidence="4 5">
    <name type="scientific">Eschrichtius robustus</name>
    <name type="common">California gray whale</name>
    <name type="synonym">Eschrichtius gibbosus</name>
    <dbReference type="NCBI Taxonomy" id="9764"/>
    <lineage>
        <taxon>Eukaryota</taxon>
        <taxon>Metazoa</taxon>
        <taxon>Chordata</taxon>
        <taxon>Craniata</taxon>
        <taxon>Vertebrata</taxon>
        <taxon>Euteleostomi</taxon>
        <taxon>Mammalia</taxon>
        <taxon>Eutheria</taxon>
        <taxon>Laurasiatheria</taxon>
        <taxon>Artiodactyla</taxon>
        <taxon>Whippomorpha</taxon>
        <taxon>Cetacea</taxon>
        <taxon>Mysticeti</taxon>
        <taxon>Eschrichtiidae</taxon>
        <taxon>Eschrichtius</taxon>
    </lineage>
</organism>
<evidence type="ECO:0000313" key="5">
    <source>
        <dbReference type="Proteomes" id="UP001159641"/>
    </source>
</evidence>
<feature type="compositionally biased region" description="Low complexity" evidence="3">
    <location>
        <begin position="53"/>
        <end position="66"/>
    </location>
</feature>
<dbReference type="Gene3D" id="1.20.5.1160">
    <property type="entry name" value="Vasodilator-stimulated phosphoprotein"/>
    <property type="match status" value="1"/>
</dbReference>
<dbReference type="EMBL" id="JAIQCJ010002068">
    <property type="protein sequence ID" value="KAJ8784139.1"/>
    <property type="molecule type" value="Genomic_DNA"/>
</dbReference>
<keyword evidence="5" id="KW-1185">Reference proteome</keyword>
<proteinExistence type="predicted"/>
<feature type="region of interest" description="Disordered" evidence="3">
    <location>
        <begin position="23"/>
        <end position="69"/>
    </location>
</feature>
<dbReference type="AlphaFoldDB" id="A0AB34GXE6"/>
<dbReference type="FunFam" id="1.20.5.340:FF:000001">
    <property type="entry name" value="Tropomyosin alpha-1 chain isoform 2"/>
    <property type="match status" value="1"/>
</dbReference>
<feature type="coiled-coil region" evidence="2">
    <location>
        <begin position="76"/>
        <end position="117"/>
    </location>
</feature>
<evidence type="ECO:0000313" key="4">
    <source>
        <dbReference type="EMBL" id="KAJ8784139.1"/>
    </source>
</evidence>
<feature type="compositionally biased region" description="Pro residues" evidence="3">
    <location>
        <begin position="43"/>
        <end position="52"/>
    </location>
</feature>
<evidence type="ECO:0000256" key="2">
    <source>
        <dbReference type="SAM" id="Coils"/>
    </source>
</evidence>